<keyword evidence="2" id="KW-0597">Phosphoprotein</keyword>
<dbReference type="Proteomes" id="UP000004931">
    <property type="component" value="Unassembled WGS sequence"/>
</dbReference>
<dbReference type="SUPFAM" id="SSF52172">
    <property type="entry name" value="CheY-like"/>
    <property type="match status" value="1"/>
</dbReference>
<protein>
    <submittedName>
        <fullName evidence="5">Probable two-component response regulator</fullName>
    </submittedName>
</protein>
<dbReference type="PANTHER" id="PTHR43156:SF2">
    <property type="entry name" value="STAGE II SPORULATION PROTEIN E"/>
    <property type="match status" value="1"/>
</dbReference>
<dbReference type="Gene3D" id="3.60.40.10">
    <property type="entry name" value="PPM-type phosphatase domain"/>
    <property type="match status" value="1"/>
</dbReference>
<dbReference type="AlphaFoldDB" id="A0YCS2"/>
<dbReference type="InterPro" id="IPR036457">
    <property type="entry name" value="PPM-type-like_dom_sf"/>
</dbReference>
<dbReference type="eggNOG" id="COG2208">
    <property type="taxonomic scope" value="Bacteria"/>
</dbReference>
<dbReference type="PROSITE" id="PS50110">
    <property type="entry name" value="RESPONSE_REGULATORY"/>
    <property type="match status" value="1"/>
</dbReference>
<organism evidence="5 6">
    <name type="scientific">marine gamma proteobacterium HTCC2143</name>
    <dbReference type="NCBI Taxonomy" id="247633"/>
    <lineage>
        <taxon>Bacteria</taxon>
        <taxon>Pseudomonadati</taxon>
        <taxon>Pseudomonadota</taxon>
        <taxon>Gammaproteobacteria</taxon>
        <taxon>Cellvibrionales</taxon>
        <taxon>Spongiibacteraceae</taxon>
        <taxon>BD1-7 clade</taxon>
    </lineage>
</organism>
<evidence type="ECO:0000256" key="1">
    <source>
        <dbReference type="ARBA" id="ARBA00022801"/>
    </source>
</evidence>
<evidence type="ECO:0000256" key="3">
    <source>
        <dbReference type="SAM" id="Coils"/>
    </source>
</evidence>
<comment type="caution">
    <text evidence="5">The sequence shown here is derived from an EMBL/GenBank/DDBJ whole genome shotgun (WGS) entry which is preliminary data.</text>
</comment>
<keyword evidence="3" id="KW-0175">Coiled coil</keyword>
<dbReference type="Pfam" id="PF07228">
    <property type="entry name" value="SpoIIE"/>
    <property type="match status" value="1"/>
</dbReference>
<evidence type="ECO:0000256" key="2">
    <source>
        <dbReference type="PROSITE-ProRule" id="PRU00169"/>
    </source>
</evidence>
<dbReference type="InterPro" id="IPR001932">
    <property type="entry name" value="PPM-type_phosphatase-like_dom"/>
</dbReference>
<keyword evidence="1" id="KW-0378">Hydrolase</keyword>
<dbReference type="Gene3D" id="3.40.50.2300">
    <property type="match status" value="1"/>
</dbReference>
<dbReference type="SMART" id="SM00331">
    <property type="entry name" value="PP2C_SIG"/>
    <property type="match status" value="1"/>
</dbReference>
<dbReference type="InterPro" id="IPR001789">
    <property type="entry name" value="Sig_transdc_resp-reg_receiver"/>
</dbReference>
<name>A0YCS2_9GAMM</name>
<dbReference type="OrthoDB" id="6399952at2"/>
<dbReference type="Gene3D" id="1.20.5.390">
    <property type="entry name" value="L1 transposable element, trimerization domain"/>
    <property type="match status" value="1"/>
</dbReference>
<dbReference type="STRING" id="247633.GP2143_08574"/>
<dbReference type="PANTHER" id="PTHR43156">
    <property type="entry name" value="STAGE II SPORULATION PROTEIN E-RELATED"/>
    <property type="match status" value="1"/>
</dbReference>
<dbReference type="InterPro" id="IPR011006">
    <property type="entry name" value="CheY-like_superfamily"/>
</dbReference>
<dbReference type="InterPro" id="IPR052016">
    <property type="entry name" value="Bact_Sigma-Reg"/>
</dbReference>
<dbReference type="GO" id="GO:0016791">
    <property type="term" value="F:phosphatase activity"/>
    <property type="evidence" value="ECO:0007669"/>
    <property type="project" value="TreeGrafter"/>
</dbReference>
<gene>
    <name evidence="5" type="ORF">GP2143_08574</name>
</gene>
<dbReference type="eggNOG" id="COG0745">
    <property type="taxonomic scope" value="Bacteria"/>
</dbReference>
<evidence type="ECO:0000313" key="6">
    <source>
        <dbReference type="Proteomes" id="UP000004931"/>
    </source>
</evidence>
<evidence type="ECO:0000313" key="5">
    <source>
        <dbReference type="EMBL" id="EAW31591.1"/>
    </source>
</evidence>
<feature type="domain" description="Response regulatory" evidence="4">
    <location>
        <begin position="7"/>
        <end position="120"/>
    </location>
</feature>
<evidence type="ECO:0000259" key="4">
    <source>
        <dbReference type="PROSITE" id="PS50110"/>
    </source>
</evidence>
<feature type="coiled-coil region" evidence="3">
    <location>
        <begin position="123"/>
        <end position="154"/>
    </location>
</feature>
<proteinExistence type="predicted"/>
<dbReference type="SMART" id="SM00448">
    <property type="entry name" value="REC"/>
    <property type="match status" value="1"/>
</dbReference>
<dbReference type="EMBL" id="AAVT01000003">
    <property type="protein sequence ID" value="EAW31591.1"/>
    <property type="molecule type" value="Genomic_DNA"/>
</dbReference>
<dbReference type="GO" id="GO:0000160">
    <property type="term" value="P:phosphorelay signal transduction system"/>
    <property type="evidence" value="ECO:0007669"/>
    <property type="project" value="InterPro"/>
</dbReference>
<accession>A0YCS2</accession>
<reference evidence="5 6" key="1">
    <citation type="journal article" date="2010" name="J. Bacteriol.">
        <title>Genome sequence of the oligotrophic marine Gammaproteobacterium HTCC2143, isolated from the Oregon Coast.</title>
        <authorList>
            <person name="Oh H.M."/>
            <person name="Kang I."/>
            <person name="Ferriera S."/>
            <person name="Giovannoni S.J."/>
            <person name="Cho J.C."/>
        </authorList>
    </citation>
    <scope>NUCLEOTIDE SEQUENCE [LARGE SCALE GENOMIC DNA]</scope>
    <source>
        <strain evidence="5 6">HTCC2143</strain>
    </source>
</reference>
<feature type="modified residue" description="4-aspartylphosphate" evidence="2">
    <location>
        <position position="56"/>
    </location>
</feature>
<keyword evidence="6" id="KW-1185">Reference proteome</keyword>
<sequence length="408" mass="44647">MDTAEQQLLLIDNDEVERKSVAAYLKGAGFIVLEASNVSQGLDILADHQPEVVLCDLNATGTDSGPLQAIKSDFADTPVIVMATDGVMSDVVWALRYGAADYLIKPIADMEVLEHAISRCQEQRQLRQQNLDYRQKLEQANQGLQESFKVLELDQLAGREVQLKMLPPTVKQFGKYQFSHRIIPSFYLSGDFIDYFTVGDDFVVYFIADVSGHGASSAFVTVLLKNMFARKRSDYLHQNDASILSPAAMLDIANRNLLTTDIGKHATLCVGVIDLRTDTLSYSVAGHLPLPMLTVDGEPQYLQTEGMPVGLFEAAEYTEATISLPPSTVLTLFSDGILEAISVKGVLGQERFLLEQLSRGPNSIDGVLEALKLNEIGEVPDDIAVLLITKDVHLGDSIIHADTGSDSE</sequence>
<dbReference type="Pfam" id="PF00072">
    <property type="entry name" value="Response_reg"/>
    <property type="match status" value="1"/>
</dbReference>
<dbReference type="SUPFAM" id="SSF81606">
    <property type="entry name" value="PP2C-like"/>
    <property type="match status" value="1"/>
</dbReference>